<dbReference type="Proteomes" id="UP000015104">
    <property type="component" value="Unassembled WGS sequence"/>
</dbReference>
<dbReference type="Pfam" id="PF06991">
    <property type="entry name" value="MFAP1"/>
    <property type="match status" value="1"/>
</dbReference>
<feature type="compositionally biased region" description="Basic and acidic residues" evidence="2">
    <location>
        <begin position="181"/>
        <end position="191"/>
    </location>
</feature>
<sequence length="370" mass="43803">MSSNKQTIRRYVAGRVPHYAGNASSDEEEVEQFTTKDIDIDRKLTLEKAPVNKVRGPNRTVESEEDEEDEVEHRHAAILQRRRAQEETELLANEDSDDEMKDDDDEDDSEDEDDSDEEDDDEYTDDEDDTGPQLKPVFVPKKHREQKIEVNIESTKEIEKKSRDERRKEALRIIEEETKRELLDSEKKEEEQLNEDMLACNDEDDDEELEYESWKVRELKRIKRTKEESEAEMKEKAEIERLRSLTEEERLEELKKRPKIITNKAAKGKYKYLQKYYHRGAFYMDQEETILKRNYAEPTLEDQFDKTILPKIMQVKNFGRSGRTKYTHLVDQDTTAFDSPWATENAQTSKFHNTAGGMKQCFDRPTKKRK</sequence>
<dbReference type="AlphaFoldDB" id="T1KSB0"/>
<dbReference type="eggNOG" id="KOG1425">
    <property type="taxonomic scope" value="Eukaryota"/>
</dbReference>
<name>T1KSB0_TETUR</name>
<dbReference type="OMA" id="DEVEHRH"/>
<feature type="region of interest" description="Disordered" evidence="2">
    <location>
        <begin position="181"/>
        <end position="207"/>
    </location>
</feature>
<feature type="domain" description="Micro-fibrillar-associated protein 1 C-terminal" evidence="3">
    <location>
        <begin position="126"/>
        <end position="334"/>
    </location>
</feature>
<organism evidence="4 5">
    <name type="scientific">Tetranychus urticae</name>
    <name type="common">Two-spotted spider mite</name>
    <dbReference type="NCBI Taxonomy" id="32264"/>
    <lineage>
        <taxon>Eukaryota</taxon>
        <taxon>Metazoa</taxon>
        <taxon>Ecdysozoa</taxon>
        <taxon>Arthropoda</taxon>
        <taxon>Chelicerata</taxon>
        <taxon>Arachnida</taxon>
        <taxon>Acari</taxon>
        <taxon>Acariformes</taxon>
        <taxon>Trombidiformes</taxon>
        <taxon>Prostigmata</taxon>
        <taxon>Eleutherengona</taxon>
        <taxon>Raphignathae</taxon>
        <taxon>Tetranychoidea</taxon>
        <taxon>Tetranychidae</taxon>
        <taxon>Tetranychus</taxon>
    </lineage>
</organism>
<dbReference type="EnsemblMetazoa" id="tetur19g02510.1">
    <property type="protein sequence ID" value="tetur19g02510.1"/>
    <property type="gene ID" value="tetur19g02510"/>
</dbReference>
<evidence type="ECO:0000256" key="2">
    <source>
        <dbReference type="SAM" id="MobiDB-lite"/>
    </source>
</evidence>
<reference evidence="4" key="2">
    <citation type="submission" date="2015-06" db="UniProtKB">
        <authorList>
            <consortium name="EnsemblMetazoa"/>
        </authorList>
    </citation>
    <scope>IDENTIFICATION</scope>
</reference>
<dbReference type="InterPro" id="IPR033194">
    <property type="entry name" value="MFAP1"/>
</dbReference>
<feature type="compositionally biased region" description="Acidic residues" evidence="2">
    <location>
        <begin position="87"/>
        <end position="130"/>
    </location>
</feature>
<gene>
    <name evidence="4" type="primary">107366876</name>
</gene>
<dbReference type="KEGG" id="tut:107366876"/>
<evidence type="ECO:0000259" key="3">
    <source>
        <dbReference type="Pfam" id="PF06991"/>
    </source>
</evidence>
<dbReference type="HOGENOM" id="CLU_023077_1_0_1"/>
<dbReference type="OrthoDB" id="1111734at2759"/>
<proteinExistence type="inferred from homology"/>
<protein>
    <recommendedName>
        <fullName evidence="3">Micro-fibrillar-associated protein 1 C-terminal domain-containing protein</fullName>
    </recommendedName>
</protein>
<dbReference type="PANTHER" id="PTHR15327">
    <property type="entry name" value="MICROFIBRIL-ASSOCIATED PROTEIN"/>
    <property type="match status" value="1"/>
</dbReference>
<accession>T1KSB0</accession>
<dbReference type="InterPro" id="IPR009730">
    <property type="entry name" value="MFAP1_C"/>
</dbReference>
<dbReference type="STRING" id="32264.T1KSB0"/>
<feature type="compositionally biased region" description="Basic and acidic residues" evidence="2">
    <location>
        <begin position="146"/>
        <end position="167"/>
    </location>
</feature>
<dbReference type="EMBL" id="CAEY01000424">
    <property type="status" value="NOT_ANNOTATED_CDS"/>
    <property type="molecule type" value="Genomic_DNA"/>
</dbReference>
<comment type="similarity">
    <text evidence="1">Belongs to the MFAP1 family.</text>
</comment>
<evidence type="ECO:0000256" key="1">
    <source>
        <dbReference type="ARBA" id="ARBA00008155"/>
    </source>
</evidence>
<evidence type="ECO:0000313" key="4">
    <source>
        <dbReference type="EnsemblMetazoa" id="tetur19g02510.1"/>
    </source>
</evidence>
<feature type="compositionally biased region" description="Basic and acidic residues" evidence="2">
    <location>
        <begin position="34"/>
        <end position="46"/>
    </location>
</feature>
<reference evidence="5" key="1">
    <citation type="submission" date="2011-08" db="EMBL/GenBank/DDBJ databases">
        <authorList>
            <person name="Rombauts S."/>
        </authorList>
    </citation>
    <scope>NUCLEOTIDE SEQUENCE</scope>
    <source>
        <strain evidence="5">London</strain>
    </source>
</reference>
<evidence type="ECO:0000313" key="5">
    <source>
        <dbReference type="Proteomes" id="UP000015104"/>
    </source>
</evidence>
<feature type="region of interest" description="Disordered" evidence="2">
    <location>
        <begin position="1"/>
        <end position="167"/>
    </location>
</feature>
<keyword evidence="5" id="KW-1185">Reference proteome</keyword>